<feature type="domain" description="Arrestin C-terminal-like" evidence="3">
    <location>
        <begin position="170"/>
        <end position="286"/>
    </location>
</feature>
<dbReference type="InterPro" id="IPR014756">
    <property type="entry name" value="Ig_E-set"/>
</dbReference>
<dbReference type="PANTHER" id="PTHR11188:SF176">
    <property type="entry name" value="ARRESTIN DOMAIN-CONTAINING PROTEIN 1"/>
    <property type="match status" value="1"/>
</dbReference>
<dbReference type="PANTHER" id="PTHR11188">
    <property type="entry name" value="ARRESTIN DOMAIN CONTAINING PROTEIN"/>
    <property type="match status" value="1"/>
</dbReference>
<accession>A0AAN7P8A2</accession>
<sequence>MIEKCVIHLDKKDHFPGDQLDGSVEIHFKTGKRVKAITVILHGEGILKLESDSRIEPIIEEYIHEEVEILRSKKYNHAEREIVLVTSGAHRYKFSFNLPSNLPSTFSLKKANISYRLTAEVDIQGYLEPLYDSKTVHIDGYVDLNGLVPLSLRGPHRKTAVNDIFCVCFQMDPLSLKVEIPYGGYVPLQTIDVNCFVRNKSLLNKTKSYRKERNLQKLSVPNSAVRRGMQKVFKVPLQIPDSTEVPSLTNCRILRTHCELIVKAVLPYPHFDLIVCIPFYLGTVPLQNTPLPLPEE</sequence>
<comment type="similarity">
    <text evidence="1">Belongs to the arrestin family.</text>
</comment>
<dbReference type="SMART" id="SM01017">
    <property type="entry name" value="Arrestin_C"/>
    <property type="match status" value="1"/>
</dbReference>
<evidence type="ECO:0000256" key="2">
    <source>
        <dbReference type="ARBA" id="ARBA00022606"/>
    </source>
</evidence>
<evidence type="ECO:0000313" key="4">
    <source>
        <dbReference type="EMBL" id="KAK4878273.1"/>
    </source>
</evidence>
<comment type="caution">
    <text evidence="4">The sequence shown here is derived from an EMBL/GenBank/DDBJ whole genome shotgun (WGS) entry which is preliminary data.</text>
</comment>
<dbReference type="AlphaFoldDB" id="A0AAN7P8A2"/>
<dbReference type="Pfam" id="PF02752">
    <property type="entry name" value="Arrestin_C"/>
    <property type="match status" value="1"/>
</dbReference>
<evidence type="ECO:0000256" key="1">
    <source>
        <dbReference type="ARBA" id="ARBA00005298"/>
    </source>
</evidence>
<keyword evidence="5" id="KW-1185">Reference proteome</keyword>
<name>A0AAN7P8A2_9COLE</name>
<evidence type="ECO:0000259" key="3">
    <source>
        <dbReference type="SMART" id="SM01017"/>
    </source>
</evidence>
<dbReference type="InterPro" id="IPR014752">
    <property type="entry name" value="Arrestin-like_C"/>
</dbReference>
<dbReference type="InterPro" id="IPR011021">
    <property type="entry name" value="Arrestin-like_N"/>
</dbReference>
<dbReference type="InterPro" id="IPR050357">
    <property type="entry name" value="Arrestin_domain-protein"/>
</dbReference>
<dbReference type="EMBL" id="JARPUR010000004">
    <property type="protein sequence ID" value="KAK4878273.1"/>
    <property type="molecule type" value="Genomic_DNA"/>
</dbReference>
<dbReference type="GO" id="GO:0005737">
    <property type="term" value="C:cytoplasm"/>
    <property type="evidence" value="ECO:0007669"/>
    <property type="project" value="TreeGrafter"/>
</dbReference>
<dbReference type="GO" id="GO:0015031">
    <property type="term" value="P:protein transport"/>
    <property type="evidence" value="ECO:0007669"/>
    <property type="project" value="TreeGrafter"/>
</dbReference>
<dbReference type="SUPFAM" id="SSF81296">
    <property type="entry name" value="E set domains"/>
    <property type="match status" value="2"/>
</dbReference>
<dbReference type="Gene3D" id="2.60.40.640">
    <property type="match status" value="2"/>
</dbReference>
<gene>
    <name evidence="4" type="ORF">RN001_010779</name>
</gene>
<protein>
    <recommendedName>
        <fullName evidence="3">Arrestin C-terminal-like domain-containing protein</fullName>
    </recommendedName>
</protein>
<organism evidence="4 5">
    <name type="scientific">Aquatica leii</name>
    <dbReference type="NCBI Taxonomy" id="1421715"/>
    <lineage>
        <taxon>Eukaryota</taxon>
        <taxon>Metazoa</taxon>
        <taxon>Ecdysozoa</taxon>
        <taxon>Arthropoda</taxon>
        <taxon>Hexapoda</taxon>
        <taxon>Insecta</taxon>
        <taxon>Pterygota</taxon>
        <taxon>Neoptera</taxon>
        <taxon>Endopterygota</taxon>
        <taxon>Coleoptera</taxon>
        <taxon>Polyphaga</taxon>
        <taxon>Elateriformia</taxon>
        <taxon>Elateroidea</taxon>
        <taxon>Lampyridae</taxon>
        <taxon>Luciolinae</taxon>
        <taxon>Aquatica</taxon>
    </lineage>
</organism>
<proteinExistence type="inferred from homology"/>
<reference evidence="5" key="1">
    <citation type="submission" date="2023-01" db="EMBL/GenBank/DDBJ databases">
        <title>Key to firefly adult light organ development and bioluminescence: homeobox transcription factors regulate luciferase expression and transportation to peroxisome.</title>
        <authorList>
            <person name="Fu X."/>
        </authorList>
    </citation>
    <scope>NUCLEOTIDE SEQUENCE [LARGE SCALE GENOMIC DNA]</scope>
</reference>
<evidence type="ECO:0000313" key="5">
    <source>
        <dbReference type="Proteomes" id="UP001353858"/>
    </source>
</evidence>
<dbReference type="Proteomes" id="UP001353858">
    <property type="component" value="Unassembled WGS sequence"/>
</dbReference>
<keyword evidence="2" id="KW-0716">Sensory transduction</keyword>
<dbReference type="InterPro" id="IPR011022">
    <property type="entry name" value="Arrestin_C-like"/>
</dbReference>
<dbReference type="Pfam" id="PF00339">
    <property type="entry name" value="Arrestin_N"/>
    <property type="match status" value="1"/>
</dbReference>